<dbReference type="Proteomes" id="UP000194225">
    <property type="component" value="Unassembled WGS sequence"/>
</dbReference>
<feature type="compositionally biased region" description="Basic residues" evidence="5">
    <location>
        <begin position="110"/>
        <end position="123"/>
    </location>
</feature>
<name>A0ABX3XKU9_STRPT</name>
<accession>A0ABX3XKU9</accession>
<dbReference type="SUPFAM" id="SSF51905">
    <property type="entry name" value="FAD/NAD(P)-binding domain"/>
    <property type="match status" value="1"/>
</dbReference>
<organism evidence="6 7">
    <name type="scientific">Streptomyces platensis</name>
    <dbReference type="NCBI Taxonomy" id="58346"/>
    <lineage>
        <taxon>Bacteria</taxon>
        <taxon>Bacillati</taxon>
        <taxon>Actinomycetota</taxon>
        <taxon>Actinomycetes</taxon>
        <taxon>Kitasatosporales</taxon>
        <taxon>Streptomycetaceae</taxon>
        <taxon>Streptomyces</taxon>
    </lineage>
</organism>
<protein>
    <recommendedName>
        <fullName evidence="8">FAD-binding domain-containing protein</fullName>
    </recommendedName>
</protein>
<reference evidence="6 7" key="1">
    <citation type="submission" date="2016-09" db="EMBL/GenBank/DDBJ databases">
        <title>Streptomyces platensis DSM40041, a candidate organism with high potential of specific P450 cytochromes.</title>
        <authorList>
            <person name="Grumaz C."/>
            <person name="Vainshtein Y."/>
            <person name="Kirstahler P."/>
            <person name="Sohn K."/>
        </authorList>
    </citation>
    <scope>NUCLEOTIDE SEQUENCE [LARGE SCALE GENOMIC DNA]</scope>
    <source>
        <strain evidence="6 7">DSM 40041</strain>
    </source>
</reference>
<dbReference type="InterPro" id="IPR036188">
    <property type="entry name" value="FAD/NAD-bd_sf"/>
</dbReference>
<evidence type="ECO:0000313" key="6">
    <source>
        <dbReference type="EMBL" id="OSY35507.1"/>
    </source>
</evidence>
<dbReference type="EMBL" id="MIGA01000092">
    <property type="protein sequence ID" value="OSY35507.1"/>
    <property type="molecule type" value="Genomic_DNA"/>
</dbReference>
<evidence type="ECO:0000256" key="2">
    <source>
        <dbReference type="ARBA" id="ARBA00022827"/>
    </source>
</evidence>
<dbReference type="PANTHER" id="PTHR46972:SF1">
    <property type="entry name" value="FAD DEPENDENT OXIDOREDUCTASE DOMAIN-CONTAINING PROTEIN"/>
    <property type="match status" value="1"/>
</dbReference>
<keyword evidence="3" id="KW-0560">Oxidoreductase</keyword>
<dbReference type="PANTHER" id="PTHR46972">
    <property type="entry name" value="MONOOXYGENASE ASQM-RELATED"/>
    <property type="match status" value="1"/>
</dbReference>
<proteinExistence type="predicted"/>
<keyword evidence="7" id="KW-1185">Reference proteome</keyword>
<evidence type="ECO:0000256" key="3">
    <source>
        <dbReference type="ARBA" id="ARBA00023002"/>
    </source>
</evidence>
<keyword evidence="4" id="KW-0503">Monooxygenase</keyword>
<sequence length="123" mass="13007">MVTLLGDAAHLAAPNGEGANLAMLDGAELGKALAAHPDDIETAITEYERAMFARSAEPATVDGAEAHGIDSENNPAQAMRKMMTDQPIGHLRLDRADSCSDDDSTPSPRGKTRLCSRGKSLFK</sequence>
<keyword evidence="1" id="KW-0285">Flavoprotein</keyword>
<evidence type="ECO:0000313" key="7">
    <source>
        <dbReference type="Proteomes" id="UP000194225"/>
    </source>
</evidence>
<evidence type="ECO:0000256" key="5">
    <source>
        <dbReference type="SAM" id="MobiDB-lite"/>
    </source>
</evidence>
<evidence type="ECO:0000256" key="1">
    <source>
        <dbReference type="ARBA" id="ARBA00022630"/>
    </source>
</evidence>
<gene>
    <name evidence="6" type="ORF">BG653_07143</name>
</gene>
<evidence type="ECO:0008006" key="8">
    <source>
        <dbReference type="Google" id="ProtNLM"/>
    </source>
</evidence>
<comment type="caution">
    <text evidence="6">The sequence shown here is derived from an EMBL/GenBank/DDBJ whole genome shotgun (WGS) entry which is preliminary data.</text>
</comment>
<keyword evidence="2" id="KW-0274">FAD</keyword>
<dbReference type="Gene3D" id="3.50.50.60">
    <property type="entry name" value="FAD/NAD(P)-binding domain"/>
    <property type="match status" value="1"/>
</dbReference>
<evidence type="ECO:0000256" key="4">
    <source>
        <dbReference type="ARBA" id="ARBA00023033"/>
    </source>
</evidence>
<feature type="region of interest" description="Disordered" evidence="5">
    <location>
        <begin position="85"/>
        <end position="123"/>
    </location>
</feature>